<organism evidence="1">
    <name type="scientific">Arundo donax</name>
    <name type="common">Giant reed</name>
    <name type="synonym">Donax arundinaceus</name>
    <dbReference type="NCBI Taxonomy" id="35708"/>
    <lineage>
        <taxon>Eukaryota</taxon>
        <taxon>Viridiplantae</taxon>
        <taxon>Streptophyta</taxon>
        <taxon>Embryophyta</taxon>
        <taxon>Tracheophyta</taxon>
        <taxon>Spermatophyta</taxon>
        <taxon>Magnoliopsida</taxon>
        <taxon>Liliopsida</taxon>
        <taxon>Poales</taxon>
        <taxon>Poaceae</taxon>
        <taxon>PACMAD clade</taxon>
        <taxon>Arundinoideae</taxon>
        <taxon>Arundineae</taxon>
        <taxon>Arundo</taxon>
    </lineage>
</organism>
<sequence>MHSSHQAVLKVWPQSFPPSVSHIHELLRLCSQFGANRTQQAIFYFLLVRNLHDDQGGKLYHKQHGASGFQLQQIH</sequence>
<protein>
    <submittedName>
        <fullName evidence="1">Uncharacterized protein</fullName>
    </submittedName>
</protein>
<proteinExistence type="predicted"/>
<reference evidence="1" key="1">
    <citation type="submission" date="2014-09" db="EMBL/GenBank/DDBJ databases">
        <authorList>
            <person name="Magalhaes I.L.F."/>
            <person name="Oliveira U."/>
            <person name="Santos F.R."/>
            <person name="Vidigal T.H.D.A."/>
            <person name="Brescovit A.D."/>
            <person name="Santos A.J."/>
        </authorList>
    </citation>
    <scope>NUCLEOTIDE SEQUENCE</scope>
    <source>
        <tissue evidence="1">Shoot tissue taken approximately 20 cm above the soil surface</tissue>
    </source>
</reference>
<accession>A0A0A9DV43</accession>
<dbReference type="EMBL" id="GBRH01206244">
    <property type="protein sequence ID" value="JAD91651.1"/>
    <property type="molecule type" value="Transcribed_RNA"/>
</dbReference>
<reference evidence="1" key="2">
    <citation type="journal article" date="2015" name="Data Brief">
        <title>Shoot transcriptome of the giant reed, Arundo donax.</title>
        <authorList>
            <person name="Barrero R.A."/>
            <person name="Guerrero F.D."/>
            <person name="Moolhuijzen P."/>
            <person name="Goolsby J.A."/>
            <person name="Tidwell J."/>
            <person name="Bellgard S.E."/>
            <person name="Bellgard M.I."/>
        </authorList>
    </citation>
    <scope>NUCLEOTIDE SEQUENCE</scope>
    <source>
        <tissue evidence="1">Shoot tissue taken approximately 20 cm above the soil surface</tissue>
    </source>
</reference>
<evidence type="ECO:0000313" key="1">
    <source>
        <dbReference type="EMBL" id="JAD91651.1"/>
    </source>
</evidence>
<name>A0A0A9DV43_ARUDO</name>
<dbReference type="AlphaFoldDB" id="A0A0A9DV43"/>